<dbReference type="OrthoDB" id="8858713at2"/>
<name>A0A5B9E3A9_9BACT</name>
<proteinExistence type="predicted"/>
<keyword evidence="3" id="KW-1185">Reference proteome</keyword>
<feature type="signal peptide" evidence="1">
    <location>
        <begin position="1"/>
        <end position="21"/>
    </location>
</feature>
<dbReference type="AlphaFoldDB" id="A0A5B9E3A9"/>
<sequence>MRPRRSLVAGLALLTITAVPGMPCGPFFPEAVFVMPHMPENFQKYVAGQTGIVENTYWTRYLVPAYRQLSGTPLTAEEQKALIVANTRKYEDAPSQEPKLEWAKARTAAGITTKFEDMNYSRIADERGWQVYRNCYDDAFHNATRTLRARQQSYPTAHLELAEWVKGQDAVFSNCDKTGAMPSVLPESAPSWLKQDRAYQIAAAHFYRMELDAARDGFRAIGADADSPWKAIAPYLVARTLIRQALAGPHDEALPPAHYAQAKDLLEPIAHGGGPYAGDAEALLTFVVIHLDPGKAGAMLGDRLSQIDSRVGQDWIDLNYIMQLDLEPEVEADARRSDMVDWIFTMQETVHRADAYQHALERWRTGHSIPWLVAAMSLADTSADKDLFAAAQAVLESSPAYLTLVLHRLRLAQNPKEAYGEADRIILRFKNRTSQSAINHLRQIQRTNASTLHEFVQTSFTVPALYLYDDEEWSPSPDVAAKFLMAGERVNGKNTPRFDLQSALVLNQGLPLTTLAEAVLQGSLPRQLRFELAQATWTRAILLHQPSVAAKLTPVLVAGEPRWKPLLDAYNHAKTEDDRTLAGLMAMMRYPSTRPYVNIGGGRDDGFAGYSYYRDNWWCETRSTKGINWTQFSSTKDRSFVGITYDRQEKMLIPFPPFLTAYDVKEASTQLHTMDTPESGSDRLAEEAIVWAKSHPSDPRTEDLLGFTFRMLRNGCTGRPEVVEGKPLPPEEENLEYQVFHLLNTRYPNSPWTKRYKTWQ</sequence>
<reference evidence="2 3" key="1">
    <citation type="submission" date="2019-08" db="EMBL/GenBank/DDBJ databases">
        <title>Complete genome sequence of Terriglobus albidus strain ORNL.</title>
        <authorList>
            <person name="Podar M."/>
        </authorList>
    </citation>
    <scope>NUCLEOTIDE SEQUENCE [LARGE SCALE GENOMIC DNA]</scope>
    <source>
        <strain evidence="2 3">ORNL</strain>
    </source>
</reference>
<organism evidence="2 3">
    <name type="scientific">Terriglobus albidus</name>
    <dbReference type="NCBI Taxonomy" id="1592106"/>
    <lineage>
        <taxon>Bacteria</taxon>
        <taxon>Pseudomonadati</taxon>
        <taxon>Acidobacteriota</taxon>
        <taxon>Terriglobia</taxon>
        <taxon>Terriglobales</taxon>
        <taxon>Acidobacteriaceae</taxon>
        <taxon>Terriglobus</taxon>
    </lineage>
</organism>
<dbReference type="Proteomes" id="UP000321820">
    <property type="component" value="Chromosome"/>
</dbReference>
<evidence type="ECO:0000256" key="1">
    <source>
        <dbReference type="SAM" id="SignalP"/>
    </source>
</evidence>
<evidence type="ECO:0008006" key="4">
    <source>
        <dbReference type="Google" id="ProtNLM"/>
    </source>
</evidence>
<dbReference type="RefSeq" id="WP_147645969.1">
    <property type="nucleotide sequence ID" value="NZ_CP042806.1"/>
</dbReference>
<dbReference type="KEGG" id="talb:FTW19_01665"/>
<evidence type="ECO:0000313" key="2">
    <source>
        <dbReference type="EMBL" id="QEE26823.1"/>
    </source>
</evidence>
<protein>
    <recommendedName>
        <fullName evidence="4">DUF4034 domain-containing protein</fullName>
    </recommendedName>
</protein>
<keyword evidence="1" id="KW-0732">Signal</keyword>
<gene>
    <name evidence="2" type="ORF">FTW19_01665</name>
</gene>
<dbReference type="EMBL" id="CP042806">
    <property type="protein sequence ID" value="QEE26823.1"/>
    <property type="molecule type" value="Genomic_DNA"/>
</dbReference>
<feature type="chain" id="PRO_5022751164" description="DUF4034 domain-containing protein" evidence="1">
    <location>
        <begin position="22"/>
        <end position="760"/>
    </location>
</feature>
<evidence type="ECO:0000313" key="3">
    <source>
        <dbReference type="Proteomes" id="UP000321820"/>
    </source>
</evidence>
<accession>A0A5B9E3A9</accession>